<dbReference type="HOGENOM" id="CLU_3067641_0_0_6"/>
<gene>
    <name evidence="1" type="ORF">XOC_1596</name>
</gene>
<sequence>MPVYAGIGTFWKYLGKIQRNDGFANHVTPWALIAQLCRKQTQKTNVPDSPQDK</sequence>
<organism evidence="1 2">
    <name type="scientific">Xanthomonas oryzae pv. oryzicola (strain BLS256)</name>
    <dbReference type="NCBI Taxonomy" id="383407"/>
    <lineage>
        <taxon>Bacteria</taxon>
        <taxon>Pseudomonadati</taxon>
        <taxon>Pseudomonadota</taxon>
        <taxon>Gammaproteobacteria</taxon>
        <taxon>Lysobacterales</taxon>
        <taxon>Lysobacteraceae</taxon>
        <taxon>Xanthomonas</taxon>
    </lineage>
</organism>
<evidence type="ECO:0000313" key="2">
    <source>
        <dbReference type="Proteomes" id="UP000008851"/>
    </source>
</evidence>
<dbReference type="KEGG" id="xor:XOC_1596"/>
<reference evidence="1 2" key="1">
    <citation type="journal article" date="2011" name="J. Bacteriol.">
        <title>Two new complete genome sequences offer insight into host and tissue specificity of plant pathogenic Xanthomonas spp.</title>
        <authorList>
            <person name="Bogdanove A.J."/>
            <person name="Koebnik R."/>
            <person name="Lu H."/>
            <person name="Furutani A."/>
            <person name="Angiuoli S.V."/>
            <person name="Patil P.B."/>
            <person name="Van Sluys M.A."/>
            <person name="Ryan R.P."/>
            <person name="Meyer D.F."/>
            <person name="Han S.W."/>
            <person name="Aparna G."/>
            <person name="Rajaram M."/>
            <person name="Delcher A.L."/>
            <person name="Phillippy A.M."/>
            <person name="Puiu D."/>
            <person name="Schatz M.C."/>
            <person name="Shumway M."/>
            <person name="Sommer D.D."/>
            <person name="Trapnell C."/>
            <person name="Benahmed F."/>
            <person name="Dimitrov G."/>
            <person name="Madupu R."/>
            <person name="Radune D."/>
            <person name="Sullivan S."/>
            <person name="Jha G."/>
            <person name="Ishihara H."/>
            <person name="Lee S.W."/>
            <person name="Pandey A."/>
            <person name="Sharma V."/>
            <person name="Sriariyanun M."/>
            <person name="Szurek B."/>
            <person name="Vera-Cruz C.M."/>
            <person name="Dorman K.S."/>
            <person name="Ronald P.C."/>
            <person name="Verdier V."/>
            <person name="Dow J.M."/>
            <person name="Sonti R.V."/>
            <person name="Tsuge S."/>
            <person name="Brendel V.P."/>
            <person name="Rabinowicz P.D."/>
            <person name="Leach J.E."/>
            <person name="White F.F."/>
            <person name="Salzberg S.L."/>
        </authorList>
    </citation>
    <scope>NUCLEOTIDE SEQUENCE [LARGE SCALE GENOMIC DNA]</scope>
    <source>
        <strain evidence="1 2">BLS256</strain>
    </source>
</reference>
<accession>G7TKQ8</accession>
<dbReference type="EMBL" id="CP003057">
    <property type="protein sequence ID" value="AEQ95764.1"/>
    <property type="molecule type" value="Genomic_DNA"/>
</dbReference>
<proteinExistence type="predicted"/>
<dbReference type="Proteomes" id="UP000008851">
    <property type="component" value="Chromosome"/>
</dbReference>
<protein>
    <submittedName>
        <fullName evidence="1">Uncharacterized protein</fullName>
    </submittedName>
</protein>
<evidence type="ECO:0000313" key="1">
    <source>
        <dbReference type="EMBL" id="AEQ95764.1"/>
    </source>
</evidence>
<name>G7TKQ8_XANOB</name>
<dbReference type="AlphaFoldDB" id="G7TKQ8"/>